<dbReference type="EMBL" id="BMKL01000002">
    <property type="protein sequence ID" value="GGE06155.1"/>
    <property type="molecule type" value="Genomic_DNA"/>
</dbReference>
<evidence type="ECO:0000313" key="3">
    <source>
        <dbReference type="Proteomes" id="UP000619041"/>
    </source>
</evidence>
<feature type="region of interest" description="Disordered" evidence="1">
    <location>
        <begin position="79"/>
        <end position="100"/>
    </location>
</feature>
<sequence>MAMSEQQERTLEQFQEAFRHYGYFVAATPIEGMEDVFLDDLRAALRKVEETAAHFRKGYGYRGVSRRLLEELHNSLPAPSANVESAIAPELRARERRGRT</sequence>
<proteinExistence type="predicted"/>
<protein>
    <submittedName>
        <fullName evidence="2">Uncharacterized protein</fullName>
    </submittedName>
</protein>
<gene>
    <name evidence="2" type="ORF">GCM10011515_27040</name>
</gene>
<evidence type="ECO:0000313" key="2">
    <source>
        <dbReference type="EMBL" id="GGE06155.1"/>
    </source>
</evidence>
<comment type="caution">
    <text evidence="2">The sequence shown here is derived from an EMBL/GenBank/DDBJ whole genome shotgun (WGS) entry which is preliminary data.</text>
</comment>
<organism evidence="2 3">
    <name type="scientific">Tsuneonella deserti</name>
    <dbReference type="NCBI Taxonomy" id="2035528"/>
    <lineage>
        <taxon>Bacteria</taxon>
        <taxon>Pseudomonadati</taxon>
        <taxon>Pseudomonadota</taxon>
        <taxon>Alphaproteobacteria</taxon>
        <taxon>Sphingomonadales</taxon>
        <taxon>Erythrobacteraceae</taxon>
        <taxon>Tsuneonella</taxon>
    </lineage>
</organism>
<evidence type="ECO:0000256" key="1">
    <source>
        <dbReference type="SAM" id="MobiDB-lite"/>
    </source>
</evidence>
<dbReference type="Proteomes" id="UP000619041">
    <property type="component" value="Unassembled WGS sequence"/>
</dbReference>
<accession>A0ABQ1SD08</accession>
<keyword evidence="3" id="KW-1185">Reference proteome</keyword>
<name>A0ABQ1SD08_9SPHN</name>
<reference evidence="3" key="1">
    <citation type="journal article" date="2019" name="Int. J. Syst. Evol. Microbiol.">
        <title>The Global Catalogue of Microorganisms (GCM) 10K type strain sequencing project: providing services to taxonomists for standard genome sequencing and annotation.</title>
        <authorList>
            <consortium name="The Broad Institute Genomics Platform"/>
            <consortium name="The Broad Institute Genome Sequencing Center for Infectious Disease"/>
            <person name="Wu L."/>
            <person name="Ma J."/>
        </authorList>
    </citation>
    <scope>NUCLEOTIDE SEQUENCE [LARGE SCALE GENOMIC DNA]</scope>
    <source>
        <strain evidence="3">CGMCC 1.15959</strain>
    </source>
</reference>